<dbReference type="InterPro" id="IPR050391">
    <property type="entry name" value="Mito_Metabolite_Transporter"/>
</dbReference>
<comment type="subcellular location">
    <subcellularLocation>
        <location evidence="1">Mitochondrion inner membrane</location>
        <topology evidence="1">Multi-pass membrane protein</topology>
    </subcellularLocation>
</comment>
<comment type="similarity">
    <text evidence="2 11">Belongs to the mitochondrial carrier (TC 2.A.29) family.</text>
</comment>
<dbReference type="EMBL" id="BLIY01000004">
    <property type="protein sequence ID" value="GFE53141.1"/>
    <property type="molecule type" value="Genomic_DNA"/>
</dbReference>
<protein>
    <submittedName>
        <fullName evidence="12">Oxoglutarate malate translocator</fullName>
    </submittedName>
</protein>
<evidence type="ECO:0000313" key="12">
    <source>
        <dbReference type="EMBL" id="GFE53141.1"/>
    </source>
</evidence>
<dbReference type="SUPFAM" id="SSF103506">
    <property type="entry name" value="Mitochondrial carrier"/>
    <property type="match status" value="1"/>
</dbReference>
<evidence type="ECO:0000256" key="1">
    <source>
        <dbReference type="ARBA" id="ARBA00004448"/>
    </source>
</evidence>
<dbReference type="Proteomes" id="UP001057455">
    <property type="component" value="Unassembled WGS sequence"/>
</dbReference>
<evidence type="ECO:0000256" key="4">
    <source>
        <dbReference type="ARBA" id="ARBA00022692"/>
    </source>
</evidence>
<organism evidence="12 13">
    <name type="scientific">Babesia ovis</name>
    <dbReference type="NCBI Taxonomy" id="5869"/>
    <lineage>
        <taxon>Eukaryota</taxon>
        <taxon>Sar</taxon>
        <taxon>Alveolata</taxon>
        <taxon>Apicomplexa</taxon>
        <taxon>Aconoidasida</taxon>
        <taxon>Piroplasmida</taxon>
        <taxon>Babesiidae</taxon>
        <taxon>Babesia</taxon>
    </lineage>
</organism>
<feature type="repeat" description="Solcar" evidence="10">
    <location>
        <begin position="212"/>
        <end position="299"/>
    </location>
</feature>
<feature type="repeat" description="Solcar" evidence="10">
    <location>
        <begin position="114"/>
        <end position="205"/>
    </location>
</feature>
<evidence type="ECO:0000256" key="5">
    <source>
        <dbReference type="ARBA" id="ARBA00022737"/>
    </source>
</evidence>
<dbReference type="Pfam" id="PF00153">
    <property type="entry name" value="Mito_carr"/>
    <property type="match status" value="3"/>
</dbReference>
<keyword evidence="8" id="KW-0496">Mitochondrion</keyword>
<reference evidence="12" key="1">
    <citation type="submission" date="2019-12" db="EMBL/GenBank/DDBJ databases">
        <title>Genome sequence of Babesia ovis.</title>
        <authorList>
            <person name="Yamagishi J."/>
            <person name="Sevinc F."/>
            <person name="Xuan X."/>
        </authorList>
    </citation>
    <scope>NUCLEOTIDE SEQUENCE</scope>
    <source>
        <strain evidence="12">Selcuk</strain>
    </source>
</reference>
<keyword evidence="5" id="KW-0677">Repeat</keyword>
<keyword evidence="9 10" id="KW-0472">Membrane</keyword>
<keyword evidence="3 11" id="KW-0813">Transport</keyword>
<evidence type="ECO:0000256" key="3">
    <source>
        <dbReference type="ARBA" id="ARBA00022448"/>
    </source>
</evidence>
<proteinExistence type="inferred from homology"/>
<dbReference type="OrthoDB" id="756301at2759"/>
<dbReference type="InterPro" id="IPR023395">
    <property type="entry name" value="MCP_dom_sf"/>
</dbReference>
<evidence type="ECO:0000313" key="13">
    <source>
        <dbReference type="Proteomes" id="UP001057455"/>
    </source>
</evidence>
<keyword evidence="13" id="KW-1185">Reference proteome</keyword>
<evidence type="ECO:0000256" key="9">
    <source>
        <dbReference type="ARBA" id="ARBA00023136"/>
    </source>
</evidence>
<evidence type="ECO:0000256" key="7">
    <source>
        <dbReference type="ARBA" id="ARBA00022989"/>
    </source>
</evidence>
<accession>A0A9W5WTS4</accession>
<evidence type="ECO:0000256" key="10">
    <source>
        <dbReference type="PROSITE-ProRule" id="PRU00282"/>
    </source>
</evidence>
<gene>
    <name evidence="12" type="ORF">BaOVIS_005450</name>
</gene>
<evidence type="ECO:0000256" key="8">
    <source>
        <dbReference type="ARBA" id="ARBA00023128"/>
    </source>
</evidence>
<name>A0A9W5WTS4_BABOV</name>
<dbReference type="PROSITE" id="PS50920">
    <property type="entry name" value="SOLCAR"/>
    <property type="match status" value="3"/>
</dbReference>
<dbReference type="InterPro" id="IPR018108">
    <property type="entry name" value="MCP_transmembrane"/>
</dbReference>
<keyword evidence="4 10" id="KW-0812">Transmembrane</keyword>
<dbReference type="AlphaFoldDB" id="A0A9W5WTS4"/>
<dbReference type="PROSITE" id="PS51257">
    <property type="entry name" value="PROKAR_LIPOPROTEIN"/>
    <property type="match status" value="1"/>
</dbReference>
<evidence type="ECO:0000256" key="6">
    <source>
        <dbReference type="ARBA" id="ARBA00022792"/>
    </source>
</evidence>
<comment type="caution">
    <text evidence="12">The sequence shown here is derived from an EMBL/GenBank/DDBJ whole genome shotgun (WGS) entry which is preliminary data.</text>
</comment>
<dbReference type="GO" id="GO:0005743">
    <property type="term" value="C:mitochondrial inner membrane"/>
    <property type="evidence" value="ECO:0007669"/>
    <property type="project" value="UniProtKB-SubCell"/>
</dbReference>
<evidence type="ECO:0000256" key="2">
    <source>
        <dbReference type="ARBA" id="ARBA00006375"/>
    </source>
</evidence>
<sequence length="304" mass="33611">MDRYNLDFLPPRAQPIVRPCLPFILGGASGCLATVCIQPIDMVKVRIQLAAAAGQVQPAPIALFKHMLRNEGLRAMYRGLDAACARQILYTTTRLGLFRTISDILKERQGSQKIPFYQKCLAGLFSGAAGAFIGNPADLALVRMQSNLSLPVEQRKNYGGIFSTVCRISKEEGVSSLWKGATPTIVRAMALNVAMLATYDQSKEMLSPYIKNKSTLSVVSSGISAWFAVVASLPFDYVKTCLQKQGPGKAQYSGVVDCFLKNYREGGIKRFYASYSAFYMRIAPHIVITLILREYFEHILTRKS</sequence>
<dbReference type="PANTHER" id="PTHR45618">
    <property type="entry name" value="MITOCHONDRIAL DICARBOXYLATE CARRIER-RELATED"/>
    <property type="match status" value="1"/>
</dbReference>
<dbReference type="FunFam" id="1.50.40.10:FF:000009">
    <property type="entry name" value="Mitochondrial 2-oxoglutarate/malate carrier protein"/>
    <property type="match status" value="1"/>
</dbReference>
<keyword evidence="7" id="KW-1133">Transmembrane helix</keyword>
<keyword evidence="6" id="KW-0999">Mitochondrion inner membrane</keyword>
<feature type="repeat" description="Solcar" evidence="10">
    <location>
        <begin position="17"/>
        <end position="104"/>
    </location>
</feature>
<evidence type="ECO:0000256" key="11">
    <source>
        <dbReference type="RuleBase" id="RU000488"/>
    </source>
</evidence>
<dbReference type="Gene3D" id="1.50.40.10">
    <property type="entry name" value="Mitochondrial carrier domain"/>
    <property type="match status" value="1"/>
</dbReference>